<evidence type="ECO:0000259" key="3">
    <source>
        <dbReference type="Pfam" id="PF26536"/>
    </source>
</evidence>
<feature type="region of interest" description="Disordered" evidence="1">
    <location>
        <begin position="1043"/>
        <end position="1088"/>
    </location>
</feature>
<evidence type="ECO:0000313" key="4">
    <source>
        <dbReference type="EMBL" id="EKF33018.1"/>
    </source>
</evidence>
<evidence type="ECO:0000313" key="5">
    <source>
        <dbReference type="Proteomes" id="UP000007350"/>
    </source>
</evidence>
<reference evidence="4 5" key="1">
    <citation type="journal article" date="2012" name="BMC Genomics">
        <title>Comparative genomic analysis of human infective Trypanosoma cruzi lineages with the bat-restricted subspecies T. cruzi marinkellei.</title>
        <authorList>
            <person name="Franzen O."/>
            <person name="Talavera-Lopez C."/>
            <person name="Ochaya S."/>
            <person name="Butler C.E."/>
            <person name="Messenger L.A."/>
            <person name="Lewis M.D."/>
            <person name="Llewellyn M.S."/>
            <person name="Marinkelle C.J."/>
            <person name="Tyler K.M."/>
            <person name="Miles M.A."/>
            <person name="Andersson B."/>
        </authorList>
    </citation>
    <scope>NUCLEOTIDE SEQUENCE [LARGE SCALE GENOMIC DNA]</scope>
    <source>
        <strain evidence="4 5">B7</strain>
    </source>
</reference>
<dbReference type="OrthoDB" id="273195at2759"/>
<feature type="signal peptide" evidence="2">
    <location>
        <begin position="1"/>
        <end position="17"/>
    </location>
</feature>
<organism evidence="4 5">
    <name type="scientific">Trypanosoma cruzi marinkellei</name>
    <dbReference type="NCBI Taxonomy" id="85056"/>
    <lineage>
        <taxon>Eukaryota</taxon>
        <taxon>Discoba</taxon>
        <taxon>Euglenozoa</taxon>
        <taxon>Kinetoplastea</taxon>
        <taxon>Metakinetoplastina</taxon>
        <taxon>Trypanosomatida</taxon>
        <taxon>Trypanosomatidae</taxon>
        <taxon>Trypanosoma</taxon>
        <taxon>Schizotrypanum</taxon>
    </lineage>
</organism>
<feature type="domain" description="REH2 DRSM" evidence="3">
    <location>
        <begin position="981"/>
        <end position="1064"/>
    </location>
</feature>
<dbReference type="PANTHER" id="PTHR42260:SF1">
    <property type="entry name" value="DRBM DOMAIN-CONTAINING PROTEIN"/>
    <property type="match status" value="1"/>
</dbReference>
<proteinExistence type="predicted"/>
<gene>
    <name evidence="4" type="ORF">MOQ_003123</name>
</gene>
<dbReference type="InterPro" id="IPR058737">
    <property type="entry name" value="DSRM_REH2"/>
</dbReference>
<dbReference type="EMBL" id="AHKC01009473">
    <property type="protein sequence ID" value="EKF33018.1"/>
    <property type="molecule type" value="Genomic_DNA"/>
</dbReference>
<feature type="region of interest" description="Disordered" evidence="1">
    <location>
        <begin position="879"/>
        <end position="912"/>
    </location>
</feature>
<feature type="compositionally biased region" description="Pro residues" evidence="1">
    <location>
        <begin position="1052"/>
        <end position="1062"/>
    </location>
</feature>
<evidence type="ECO:0000256" key="1">
    <source>
        <dbReference type="SAM" id="MobiDB-lite"/>
    </source>
</evidence>
<accession>K2MCU4</accession>
<dbReference type="Pfam" id="PF26536">
    <property type="entry name" value="DSRM_REH2"/>
    <property type="match status" value="5"/>
</dbReference>
<evidence type="ECO:0000256" key="2">
    <source>
        <dbReference type="SAM" id="SignalP"/>
    </source>
</evidence>
<dbReference type="PANTHER" id="PTHR42260">
    <property type="entry name" value="DRBM DOMAIN-CONTAINING PROTEIN-RELATED"/>
    <property type="match status" value="1"/>
</dbReference>
<keyword evidence="2" id="KW-0732">Signal</keyword>
<name>K2MCU4_TRYCR</name>
<feature type="domain" description="REH2 DRSM" evidence="3">
    <location>
        <begin position="733"/>
        <end position="849"/>
    </location>
</feature>
<keyword evidence="5" id="KW-1185">Reference proteome</keyword>
<sequence length="1785" mass="196424">MKVFFLLFFLFFFAGRGGKFKGYLKYRSIRRKKRNCALRPSYFSSLVTWNTMRSSFNAAFGRLLRPALFHALWPGGFRAFCITKPTRPLLCMSGGTPEVLEVELLLPDDVDEGCNNKCRTNVDGDDVDDFPELEEYEAGKDTAAETITTIDTFARAKVANFAKRMSHSACETSSSASHLLAEVREVQTAGDEEKLFHARVRVPLPPEYGERWGEGLASTEKEAELVAAMHAERVIDAMGFPMFQLTSKQKRHAEAARNAGRWAPMPGDDPRPPSTPSPPRLQLLREGATKEAERRLQIDKMEFSNVTAGAFTSMKLTLASPFLLDYGSVYRIKQFFAAYKCNIQRYSRVTPLHKCLAKERFGGSGSGEAYSLTGADNNNNNNNNNNNKMFVAQIRLPIDGRFGERIACGKSPIKKEAIALACMHAELIIDALGLALYPSDKEKQEIHADECRKVNRWCSGPCGYEYHFTKPSPPPLQIVKESSVKTAAELDSGASVESVLLSHAKAIEKFENVTELRRIDSAARHVFVSYMAQYREDAKEVGSLFFVESLGIKGHEVYRATVTVPVPFVEGTTASTGPASVNDSDDVAISSFVAIGIGTSEMEAETTASMHALSVLKSLNRPLLESSTVGREELQQRNLTRDTVIPPPYRYVVAHLGRVVVPGLSPAKNIGAIPLAARQRGLSSESHEARLQSARAGLPRSDWSLEADADGYIIQSPSVNVQETRNYVHTLPSVRQADRFALVRLRDYLERHGKRLEVVVASSMLETDEGLKRWVKKVVLPVPEAFGHVVAHGEAYTEEEALVMCAVHAELLLDELGIALYDLQALQERHCDAAGMLGRWAPYETHYSRRAVPTPPPVRKEHADSCLWARLSKEARKEGTAPCGEGIKQTVSSTHPPDGNYTAADGESHTDATATRKAEAVSSSQGVTDDALFDLAGLVFVHPSEFFRHAPRLLESYCGRQGVDISRCMRQYNVSNPIYGFVHRAIMDIPVPPQFGRRYALGCALTKKDAFFLCCMHAVYVLGELGIPIYVGPKQAEYAAIAKSKGRHAPKPGDPLSPPNTKSPPGLKSLPDMHLEKPPLPSPPNRRECHKPRVWQGYVTACRGYIKKMKEQVVWDALFTTGKAPRSGVDIEDNGLDVVEALPLFTNVKSRLPQKCAAARLPAPPPLSFRFEAYGRPPHRRYLVEQPVLGTPFVARGMGEEGQEAVTRAAMHYEYILGIISGTVQGNSETGSLLRNRHGDLFDPVLRDFTPRGKLAIMALHSTLRAPFLPLRLTLKERNNSAAEGQLVYVSLVEMEDESGLRMAGKGEDRINAEESRNRAIAELYKQLQRKATFQAVAQLLQTYPALRAEGAAHMLFETKTMRDLRSVLAGRKDSLPLQVEEFPEGARVATLLRGGEEHLDSPELQLLFNIVERELVSMPTPAPLNLPVAAQHLLRKMGLVKTQGGEEKNKRTMESNAMRVAVVLFSLCLPPLLPMREGASPLVIGALPLQLAKLLFVGSLLDCLESCIRVVALVLSSFIGENDVCRSGDVVELASLELSQEAKRLATVIAARLRELSKQLKKLTSPSHILTTLVDSSRVVSEETWGPLREGWGKKDEGRLRLAVSFATFPRAFIQKKVAADGVLRLITVESRDRQRTAQIAVPPSLAKSCNSSSDPASSSLSPCHSSFPCFCAFDGASTGEGGELPMLGTFVPPCGLLLASAPCDESRMMIIPEDVPNMAIVDGFIPVVMKSAESLATITELRLTLRDHWAALKPLPVGTQDIVDKLLVSEHSLANVLEAELLD</sequence>
<feature type="domain" description="REH2 DRSM" evidence="3">
    <location>
        <begin position="145"/>
        <end position="278"/>
    </location>
</feature>
<protein>
    <recommendedName>
        <fullName evidence="3">REH2 DRSM domain-containing protein</fullName>
    </recommendedName>
</protein>
<comment type="caution">
    <text evidence="4">The sequence shown here is derived from an EMBL/GenBank/DDBJ whole genome shotgun (WGS) entry which is preliminary data.</text>
</comment>
<feature type="region of interest" description="Disordered" evidence="1">
    <location>
        <begin position="249"/>
        <end position="281"/>
    </location>
</feature>
<dbReference type="Proteomes" id="UP000007350">
    <property type="component" value="Unassembled WGS sequence"/>
</dbReference>
<feature type="chain" id="PRO_5003861120" description="REH2 DRSM domain-containing protein" evidence="2">
    <location>
        <begin position="18"/>
        <end position="1785"/>
    </location>
</feature>
<feature type="domain" description="REH2 DRSM" evidence="3">
    <location>
        <begin position="514"/>
        <end position="628"/>
    </location>
</feature>
<feature type="domain" description="REH2 DRSM" evidence="3">
    <location>
        <begin position="381"/>
        <end position="463"/>
    </location>
</feature>